<keyword evidence="4" id="KW-0032">Aminotransferase</keyword>
<gene>
    <name evidence="4" type="ORF">KCX82_20300</name>
</gene>
<dbReference type="PANTHER" id="PTHR43713">
    <property type="entry name" value="GLUTAMATE-1-SEMIALDEHYDE 2,1-AMINOMUTASE"/>
    <property type="match status" value="1"/>
</dbReference>
<accession>A0A8J7W4L0</accession>
<evidence type="ECO:0000256" key="2">
    <source>
        <dbReference type="ARBA" id="ARBA00022898"/>
    </source>
</evidence>
<dbReference type="Gene3D" id="3.90.1150.10">
    <property type="entry name" value="Aspartate Aminotransferase, domain 1"/>
    <property type="match status" value="1"/>
</dbReference>
<dbReference type="Proteomes" id="UP000675664">
    <property type="component" value="Unassembled WGS sequence"/>
</dbReference>
<comment type="cofactor">
    <cofactor evidence="1">
        <name>pyridoxal 5'-phosphate</name>
        <dbReference type="ChEBI" id="CHEBI:597326"/>
    </cofactor>
</comment>
<comment type="caution">
    <text evidence="4">The sequence shown here is derived from an EMBL/GenBank/DDBJ whole genome shotgun (WGS) entry which is preliminary data.</text>
</comment>
<evidence type="ECO:0000313" key="5">
    <source>
        <dbReference type="Proteomes" id="UP000675664"/>
    </source>
</evidence>
<dbReference type="EMBL" id="JAGSND010000023">
    <property type="protein sequence ID" value="MBR0600231.1"/>
    <property type="molecule type" value="Genomic_DNA"/>
</dbReference>
<evidence type="ECO:0000313" key="4">
    <source>
        <dbReference type="EMBL" id="MBR0600231.1"/>
    </source>
</evidence>
<dbReference type="InterPro" id="IPR005814">
    <property type="entry name" value="Aminotrans_3"/>
</dbReference>
<dbReference type="GO" id="GO:0030170">
    <property type="term" value="F:pyridoxal phosphate binding"/>
    <property type="evidence" value="ECO:0007669"/>
    <property type="project" value="InterPro"/>
</dbReference>
<dbReference type="InterPro" id="IPR015421">
    <property type="entry name" value="PyrdxlP-dep_Trfase_major"/>
</dbReference>
<dbReference type="InterPro" id="IPR015422">
    <property type="entry name" value="PyrdxlP-dep_Trfase_small"/>
</dbReference>
<sequence length="449" mass="50288">MINRKKLQEQLLLEREVYLTSHQNSYQNKSKRSEVLLYNAPMNWMQQWPLAYPITIESGCQHKVTDIDSNEYIDFCLGYSAAFPGHGSKDVSKLLHEQMNKGMVYTMPSSLDAKVAGLLKERFGQDFWGFALSATDANRFMIKLCRAITNRKKILVFNGCYHGTVEEAFAMGENGETKTREGNIGIGVETSRTTAAIEFNNRAALEQELEKGIYACLLLEPVMTNCGIIHPMEGYLEQAKELCKKNGTVFIIDEAHTITTDYAGYAKKHNLEPDALILGKCIGGGFPAGAYGVSESIKNKIDEIIRVEYSDTSGIGGTMTGSIMAMSGIKAALTYELTKENFIRANANTDIIVKGMGEIIEKNRLEWSIARLGARFDIWFAKTPGKDASEAFSQHDEVLYEYLFTALVNKGYIMSPYWNLLGSVSPYLSEVECHQYLLDFEEAVMKIID</sequence>
<dbReference type="RefSeq" id="WP_227020346.1">
    <property type="nucleotide sequence ID" value="NZ_JAGSND010000023.1"/>
</dbReference>
<dbReference type="PANTHER" id="PTHR43713:SF3">
    <property type="entry name" value="GLUTAMATE-1-SEMIALDEHYDE 2,1-AMINOMUTASE 1, CHLOROPLASTIC-RELATED"/>
    <property type="match status" value="1"/>
</dbReference>
<keyword evidence="5" id="KW-1185">Reference proteome</keyword>
<keyword evidence="4" id="KW-0808">Transferase</keyword>
<organism evidence="4 5">
    <name type="scientific">Sinanaerobacter chloroacetimidivorans</name>
    <dbReference type="NCBI Taxonomy" id="2818044"/>
    <lineage>
        <taxon>Bacteria</taxon>
        <taxon>Bacillati</taxon>
        <taxon>Bacillota</taxon>
        <taxon>Clostridia</taxon>
        <taxon>Peptostreptococcales</taxon>
        <taxon>Anaerovoracaceae</taxon>
        <taxon>Sinanaerobacter</taxon>
    </lineage>
</organism>
<keyword evidence="2 3" id="KW-0663">Pyridoxal phosphate</keyword>
<comment type="similarity">
    <text evidence="3">Belongs to the class-III pyridoxal-phosphate-dependent aminotransferase family.</text>
</comment>
<reference evidence="4" key="1">
    <citation type="submission" date="2021-04" db="EMBL/GenBank/DDBJ databases">
        <title>Sinoanaerobacter chloroacetimidivorans sp. nov., an obligate anaerobic bacterium isolated from anaerobic sludge.</title>
        <authorList>
            <person name="Bao Y."/>
        </authorList>
    </citation>
    <scope>NUCLEOTIDE SEQUENCE</scope>
    <source>
        <strain evidence="4">BAD-6</strain>
    </source>
</reference>
<name>A0A8J7W4L0_9FIRM</name>
<dbReference type="AlphaFoldDB" id="A0A8J7W4L0"/>
<evidence type="ECO:0000256" key="1">
    <source>
        <dbReference type="ARBA" id="ARBA00001933"/>
    </source>
</evidence>
<protein>
    <submittedName>
        <fullName evidence="4">Aminotransferase class III-fold pyridoxal phosphate-dependent enzyme</fullName>
    </submittedName>
</protein>
<reference evidence="4" key="2">
    <citation type="submission" date="2021-04" db="EMBL/GenBank/DDBJ databases">
        <authorList>
            <person name="Liu J."/>
        </authorList>
    </citation>
    <scope>NUCLEOTIDE SEQUENCE</scope>
    <source>
        <strain evidence="4">BAD-6</strain>
    </source>
</reference>
<dbReference type="Gene3D" id="3.40.640.10">
    <property type="entry name" value="Type I PLP-dependent aspartate aminotransferase-like (Major domain)"/>
    <property type="match status" value="1"/>
</dbReference>
<proteinExistence type="inferred from homology"/>
<evidence type="ECO:0000256" key="3">
    <source>
        <dbReference type="RuleBase" id="RU003560"/>
    </source>
</evidence>
<dbReference type="InterPro" id="IPR015424">
    <property type="entry name" value="PyrdxlP-dep_Trfase"/>
</dbReference>
<dbReference type="GO" id="GO:0008483">
    <property type="term" value="F:transaminase activity"/>
    <property type="evidence" value="ECO:0007669"/>
    <property type="project" value="UniProtKB-KW"/>
</dbReference>
<dbReference type="Pfam" id="PF00202">
    <property type="entry name" value="Aminotran_3"/>
    <property type="match status" value="1"/>
</dbReference>
<dbReference type="NCBIfam" id="NF005453">
    <property type="entry name" value="PRK07046.1"/>
    <property type="match status" value="1"/>
</dbReference>
<dbReference type="SUPFAM" id="SSF53383">
    <property type="entry name" value="PLP-dependent transferases"/>
    <property type="match status" value="1"/>
</dbReference>